<name>E1R901_SEDSS</name>
<organism evidence="6 7">
    <name type="scientific">Sediminispirochaeta smaragdinae (strain DSM 11293 / JCM 15392 / SEBR 4228)</name>
    <name type="common">Spirochaeta smaragdinae</name>
    <dbReference type="NCBI Taxonomy" id="573413"/>
    <lineage>
        <taxon>Bacteria</taxon>
        <taxon>Pseudomonadati</taxon>
        <taxon>Spirochaetota</taxon>
        <taxon>Spirochaetia</taxon>
        <taxon>Spirochaetales</taxon>
        <taxon>Spirochaetaceae</taxon>
        <taxon>Sediminispirochaeta</taxon>
    </lineage>
</organism>
<evidence type="ECO:0000256" key="3">
    <source>
        <dbReference type="ARBA" id="ARBA00022989"/>
    </source>
</evidence>
<dbReference type="STRING" id="573413.Spirs_3885"/>
<keyword evidence="7" id="KW-1185">Reference proteome</keyword>
<feature type="transmembrane region" description="Helical" evidence="5">
    <location>
        <begin position="184"/>
        <end position="206"/>
    </location>
</feature>
<sequence length="267" mass="29601">MDMFLYMDLKTGIHRLDPRTKLLLMFLTFTVGVISKNIIILSATLLLVLLHGAAAKILSNLKRIKVVLLMISLFSLVIWAIAGKGGGERFLIFSLNGLFYGCMTAIRTNLMILAGMVFLSTTKIEEISEGLVKIHLPYRGAFAFSTAIRLVPMIVATSYTIIQAQKSRGLDLDSGNILEKIRKYAPLMIPTLVSVIRGTNVFSMALESKGFGYSEKRTNYLDLKMTWKDLLASCIGIVVVAVVAYIRFDAAAFHSLVSTFPWADYSL</sequence>
<dbReference type="Pfam" id="PF02361">
    <property type="entry name" value="CbiQ"/>
    <property type="match status" value="1"/>
</dbReference>
<keyword evidence="2 5" id="KW-0812">Transmembrane</keyword>
<feature type="transmembrane region" description="Helical" evidence="5">
    <location>
        <begin position="140"/>
        <end position="164"/>
    </location>
</feature>
<dbReference type="KEGG" id="ssm:Spirs_3885"/>
<feature type="transmembrane region" description="Helical" evidence="5">
    <location>
        <begin position="227"/>
        <end position="248"/>
    </location>
</feature>
<keyword evidence="3 5" id="KW-1133">Transmembrane helix</keyword>
<dbReference type="RefSeq" id="WP_013256429.1">
    <property type="nucleotide sequence ID" value="NC_014364.1"/>
</dbReference>
<dbReference type="PANTHER" id="PTHR33514">
    <property type="entry name" value="PROTEIN ABCI12, CHLOROPLASTIC"/>
    <property type="match status" value="1"/>
</dbReference>
<dbReference type="AlphaFoldDB" id="E1R901"/>
<dbReference type="CDD" id="cd16914">
    <property type="entry name" value="EcfT"/>
    <property type="match status" value="1"/>
</dbReference>
<dbReference type="Proteomes" id="UP000002318">
    <property type="component" value="Chromosome"/>
</dbReference>
<evidence type="ECO:0000256" key="5">
    <source>
        <dbReference type="SAM" id="Phobius"/>
    </source>
</evidence>
<dbReference type="PANTHER" id="PTHR33514:SF13">
    <property type="entry name" value="PROTEIN ABCI12, CHLOROPLASTIC"/>
    <property type="match status" value="1"/>
</dbReference>
<feature type="transmembrane region" description="Helical" evidence="5">
    <location>
        <begin position="98"/>
        <end position="119"/>
    </location>
</feature>
<feature type="transmembrane region" description="Helical" evidence="5">
    <location>
        <begin position="22"/>
        <end position="54"/>
    </location>
</feature>
<evidence type="ECO:0000256" key="2">
    <source>
        <dbReference type="ARBA" id="ARBA00022692"/>
    </source>
</evidence>
<evidence type="ECO:0000313" key="6">
    <source>
        <dbReference type="EMBL" id="ADK82970.1"/>
    </source>
</evidence>
<dbReference type="GO" id="GO:0005886">
    <property type="term" value="C:plasma membrane"/>
    <property type="evidence" value="ECO:0007669"/>
    <property type="project" value="UniProtKB-ARBA"/>
</dbReference>
<evidence type="ECO:0000313" key="7">
    <source>
        <dbReference type="Proteomes" id="UP000002318"/>
    </source>
</evidence>
<dbReference type="eggNOG" id="COG0619">
    <property type="taxonomic scope" value="Bacteria"/>
</dbReference>
<evidence type="ECO:0000256" key="4">
    <source>
        <dbReference type="ARBA" id="ARBA00023136"/>
    </source>
</evidence>
<protein>
    <submittedName>
        <fullName evidence="6">Cobalt transport protein</fullName>
    </submittedName>
</protein>
<accession>E1R901</accession>
<proteinExistence type="predicted"/>
<evidence type="ECO:0000256" key="1">
    <source>
        <dbReference type="ARBA" id="ARBA00004141"/>
    </source>
</evidence>
<dbReference type="InterPro" id="IPR003339">
    <property type="entry name" value="ABC/ECF_trnsptr_transmembrane"/>
</dbReference>
<comment type="subcellular location">
    <subcellularLocation>
        <location evidence="1">Membrane</location>
        <topology evidence="1">Multi-pass membrane protein</topology>
    </subcellularLocation>
</comment>
<dbReference type="EMBL" id="CP002116">
    <property type="protein sequence ID" value="ADK82970.1"/>
    <property type="molecule type" value="Genomic_DNA"/>
</dbReference>
<dbReference type="OrthoDB" id="368156at2"/>
<reference evidence="6 7" key="1">
    <citation type="journal article" date="2010" name="Stand. Genomic Sci.">
        <title>Complete genome sequence of Spirochaeta smaragdinae type strain (SEBR 4228).</title>
        <authorList>
            <person name="Mavromatis K."/>
            <person name="Yasawong M."/>
            <person name="Chertkov O."/>
            <person name="Lapidus A."/>
            <person name="Lucas S."/>
            <person name="Nolan M."/>
            <person name="Del Rio T.G."/>
            <person name="Tice H."/>
            <person name="Cheng J.F."/>
            <person name="Pitluck S."/>
            <person name="Liolios K."/>
            <person name="Ivanova N."/>
            <person name="Tapia R."/>
            <person name="Han C."/>
            <person name="Bruce D."/>
            <person name="Goodwin L."/>
            <person name="Pati A."/>
            <person name="Chen A."/>
            <person name="Palaniappan K."/>
            <person name="Land M."/>
            <person name="Hauser L."/>
            <person name="Chang Y.J."/>
            <person name="Jeffries C.D."/>
            <person name="Detter J.C."/>
            <person name="Rohde M."/>
            <person name="Brambilla E."/>
            <person name="Spring S."/>
            <person name="Goker M."/>
            <person name="Sikorski J."/>
            <person name="Woyke T."/>
            <person name="Bristow J."/>
            <person name="Eisen J.A."/>
            <person name="Markowitz V."/>
            <person name="Hugenholtz P."/>
            <person name="Klenk H.P."/>
            <person name="Kyrpides N.C."/>
        </authorList>
    </citation>
    <scope>NUCLEOTIDE SEQUENCE [LARGE SCALE GENOMIC DNA]</scope>
    <source>
        <strain evidence="7">DSM 11293 / JCM 15392 / SEBR 4228</strain>
    </source>
</reference>
<dbReference type="HOGENOM" id="CLU_056469_2_0_12"/>
<gene>
    <name evidence="6" type="ordered locus">Spirs_3885</name>
</gene>
<feature type="transmembrane region" description="Helical" evidence="5">
    <location>
        <begin position="66"/>
        <end position="86"/>
    </location>
</feature>
<keyword evidence="4 5" id="KW-0472">Membrane</keyword>